<accession>A0A913X2C9</accession>
<protein>
    <recommendedName>
        <fullName evidence="1">LicD/FKTN/FKRP nucleotidyltransferase domain-containing protein</fullName>
    </recommendedName>
</protein>
<dbReference type="AlphaFoldDB" id="A0A913X2C9"/>
<dbReference type="KEGG" id="epa:110236628"/>
<feature type="domain" description="LicD/FKTN/FKRP nucleotidyltransferase" evidence="1">
    <location>
        <begin position="44"/>
        <end position="149"/>
    </location>
</feature>
<reference evidence="2" key="1">
    <citation type="submission" date="2022-11" db="UniProtKB">
        <authorList>
            <consortium name="EnsemblMetazoa"/>
        </authorList>
    </citation>
    <scope>IDENTIFICATION</scope>
</reference>
<evidence type="ECO:0000313" key="2">
    <source>
        <dbReference type="EnsemblMetazoa" id="XP_020897829.1"/>
    </source>
</evidence>
<feature type="domain" description="LicD/FKTN/FKRP nucleotidyltransferase" evidence="1">
    <location>
        <begin position="152"/>
        <end position="198"/>
    </location>
</feature>
<dbReference type="EnsemblMetazoa" id="XM_021042170.2">
    <property type="protein sequence ID" value="XP_020897829.1"/>
    <property type="gene ID" value="LOC110236628"/>
</dbReference>
<dbReference type="OrthoDB" id="444255at2759"/>
<dbReference type="RefSeq" id="XP_020897829.1">
    <property type="nucleotide sequence ID" value="XM_021042170.2"/>
</dbReference>
<dbReference type="InterPro" id="IPR052942">
    <property type="entry name" value="LPS_cholinephosphotransferase"/>
</dbReference>
<dbReference type="GO" id="GO:0009100">
    <property type="term" value="P:glycoprotein metabolic process"/>
    <property type="evidence" value="ECO:0007669"/>
    <property type="project" value="UniProtKB-ARBA"/>
</dbReference>
<dbReference type="GeneID" id="110236628"/>
<name>A0A913X2C9_EXADI</name>
<dbReference type="Proteomes" id="UP000887567">
    <property type="component" value="Unplaced"/>
</dbReference>
<evidence type="ECO:0000259" key="1">
    <source>
        <dbReference type="Pfam" id="PF04991"/>
    </source>
</evidence>
<dbReference type="InterPro" id="IPR007074">
    <property type="entry name" value="LicD/FKTN/FKRP_NTP_transf"/>
</dbReference>
<dbReference type="OMA" id="AYHIHIP"/>
<proteinExistence type="predicted"/>
<dbReference type="Pfam" id="PF04991">
    <property type="entry name" value="LicD"/>
    <property type="match status" value="2"/>
</dbReference>
<organism evidence="2 3">
    <name type="scientific">Exaiptasia diaphana</name>
    <name type="common">Tropical sea anemone</name>
    <name type="synonym">Aiptasia pulchella</name>
    <dbReference type="NCBI Taxonomy" id="2652724"/>
    <lineage>
        <taxon>Eukaryota</taxon>
        <taxon>Metazoa</taxon>
        <taxon>Cnidaria</taxon>
        <taxon>Anthozoa</taxon>
        <taxon>Hexacorallia</taxon>
        <taxon>Actiniaria</taxon>
        <taxon>Aiptasiidae</taxon>
        <taxon>Exaiptasia</taxon>
    </lineage>
</organism>
<sequence length="220" mass="25349">MSSTNSLDSYCGVTADNKDEMVKEIAKVKSEKMALLKSVVAMMKKRGIQFWLDSGTLLGAYRNGKMIPHDFDIDLSVFGEDDLNAAHEVLEAIKPDNYHVRKGHHNPDSVKVCKKIEIFKEVNGGYNCTHPSNVSMDIIMYDYADVNRSLIKTEYFGFNLEKNRYKPEWLFPLGKLKFEDMELPVPNDPEAWLSEQYGYLGPDCYYDETVHKYRKRPAAW</sequence>
<keyword evidence="3" id="KW-1185">Reference proteome</keyword>
<dbReference type="PANTHER" id="PTHR43404">
    <property type="entry name" value="LIPOPOLYSACCHARIDE CHOLINEPHOSPHOTRANSFERASE LICD"/>
    <property type="match status" value="1"/>
</dbReference>
<evidence type="ECO:0000313" key="3">
    <source>
        <dbReference type="Proteomes" id="UP000887567"/>
    </source>
</evidence>
<dbReference type="PANTHER" id="PTHR43404:SF1">
    <property type="entry name" value="MNN4P"/>
    <property type="match status" value="1"/>
</dbReference>